<dbReference type="Proteomes" id="UP000095766">
    <property type="component" value="Unassembled WGS sequence"/>
</dbReference>
<keyword evidence="1" id="KW-1133">Transmembrane helix</keyword>
<evidence type="ECO:0000256" key="1">
    <source>
        <dbReference type="SAM" id="Phobius"/>
    </source>
</evidence>
<accession>A0A174W0R0</accession>
<reference evidence="2 3" key="1">
    <citation type="submission" date="2015-09" db="EMBL/GenBank/DDBJ databases">
        <authorList>
            <consortium name="Pathogen Informatics"/>
        </authorList>
    </citation>
    <scope>NUCLEOTIDE SEQUENCE [LARGE SCALE GENOMIC DNA]</scope>
    <source>
        <strain evidence="2 3">2789STDY5834898</strain>
    </source>
</reference>
<sequence length="141" mass="16067">MSVRKATALRCQTVYIGSLDLGGAVTTNVAIAQIINVDNDYIGLDLCGSRRLLRDGRQSAEAHPYSKGERLGKKFVFHIISIFTLSHIPFINCNQGFVLYWDFPSHVYAPMKNNNGVQQTFWKHHLNNLQLDSQRYYTSFI</sequence>
<dbReference type="AlphaFoldDB" id="A0A174W0R0"/>
<keyword evidence="1" id="KW-0812">Transmembrane</keyword>
<protein>
    <submittedName>
        <fullName evidence="2">Uncharacterized protein</fullName>
    </submittedName>
</protein>
<evidence type="ECO:0000313" key="3">
    <source>
        <dbReference type="Proteomes" id="UP000095766"/>
    </source>
</evidence>
<keyword evidence="1" id="KW-0472">Membrane</keyword>
<dbReference type="EMBL" id="CZAO01000037">
    <property type="protein sequence ID" value="CUQ36799.1"/>
    <property type="molecule type" value="Genomic_DNA"/>
</dbReference>
<organism evidence="2 3">
    <name type="scientific">Bacteroides uniformis</name>
    <dbReference type="NCBI Taxonomy" id="820"/>
    <lineage>
        <taxon>Bacteria</taxon>
        <taxon>Pseudomonadati</taxon>
        <taxon>Bacteroidota</taxon>
        <taxon>Bacteroidia</taxon>
        <taxon>Bacteroidales</taxon>
        <taxon>Bacteroidaceae</taxon>
        <taxon>Bacteroides</taxon>
    </lineage>
</organism>
<gene>
    <name evidence="2" type="ORF">ERS852510_04172</name>
</gene>
<name>A0A174W0R0_BACUN</name>
<proteinExistence type="predicted"/>
<evidence type="ECO:0000313" key="2">
    <source>
        <dbReference type="EMBL" id="CUQ36799.1"/>
    </source>
</evidence>
<feature type="transmembrane region" description="Helical" evidence="1">
    <location>
        <begin position="75"/>
        <end position="101"/>
    </location>
</feature>